<accession>A0ACD1JGV9</accession>
<organism evidence="1 2">
    <name type="scientific">Lonsdalea quercina</name>
    <dbReference type="NCBI Taxonomy" id="71657"/>
    <lineage>
        <taxon>Bacteria</taxon>
        <taxon>Pseudomonadati</taxon>
        <taxon>Pseudomonadota</taxon>
        <taxon>Gammaproteobacteria</taxon>
        <taxon>Enterobacterales</taxon>
        <taxon>Pectobacteriaceae</taxon>
        <taxon>Lonsdalea</taxon>
    </lineage>
</organism>
<protein>
    <submittedName>
        <fullName evidence="1">Transposase</fullName>
    </submittedName>
</protein>
<reference evidence="1" key="1">
    <citation type="submission" date="2016-02" db="EMBL/GenBank/DDBJ databases">
        <title>Species-wide whole genome sequencing reveals diversity, host range in Lonsdalea quercina.</title>
        <authorList>
            <person name="Li Y."/>
        </authorList>
    </citation>
    <scope>NUCLEOTIDE SEQUENCE</scope>
    <source>
        <strain evidence="1">CFCC 11059</strain>
    </source>
</reference>
<evidence type="ECO:0000313" key="2">
    <source>
        <dbReference type="Proteomes" id="UP000249893"/>
    </source>
</evidence>
<evidence type="ECO:0000313" key="1">
    <source>
        <dbReference type="EMBL" id="RAT15076.1"/>
    </source>
</evidence>
<name>A0ACD1JGV9_9GAMM</name>
<sequence>MKNARFTETQILRVLKEVEGGRHVKGICRENGVSEAGYYIYGLPPFCKY</sequence>
<proteinExistence type="predicted"/>
<dbReference type="Proteomes" id="UP000249893">
    <property type="component" value="Unassembled WGS sequence"/>
</dbReference>
<keyword evidence="2" id="KW-1185">Reference proteome</keyword>
<dbReference type="EMBL" id="LUSP01000010">
    <property type="protein sequence ID" value="RAT15076.1"/>
    <property type="molecule type" value="Genomic_DNA"/>
</dbReference>
<gene>
    <name evidence="1" type="ORF">AU485_04880</name>
</gene>
<comment type="caution">
    <text evidence="1">The sequence shown here is derived from an EMBL/GenBank/DDBJ whole genome shotgun (WGS) entry which is preliminary data.</text>
</comment>